<name>A0A0R2JM13_9LACO</name>
<dbReference type="InterPro" id="IPR050950">
    <property type="entry name" value="HTH-type_LysR_regulators"/>
</dbReference>
<dbReference type="GeneID" id="61249619"/>
<evidence type="ECO:0000313" key="3">
    <source>
        <dbReference type="Proteomes" id="UP000051565"/>
    </source>
</evidence>
<dbReference type="STRING" id="53444.AYR59_01815"/>
<proteinExistence type="predicted"/>
<dbReference type="Gene3D" id="1.10.10.10">
    <property type="entry name" value="Winged helix-like DNA-binding domain superfamily/Winged helix DNA-binding domain"/>
    <property type="match status" value="1"/>
</dbReference>
<dbReference type="PATRIC" id="fig|1122148.6.peg.1380"/>
<accession>A0A0R2JM13</accession>
<reference evidence="2 3" key="1">
    <citation type="journal article" date="2015" name="Genome Announc.">
        <title>Expanding the biotechnology potential of lactobacilli through comparative genomics of 213 strains and associated genera.</title>
        <authorList>
            <person name="Sun Z."/>
            <person name="Harris H.M."/>
            <person name="McCann A."/>
            <person name="Guo C."/>
            <person name="Argimon S."/>
            <person name="Zhang W."/>
            <person name="Yang X."/>
            <person name="Jeffery I.B."/>
            <person name="Cooney J.C."/>
            <person name="Kagawa T.F."/>
            <person name="Liu W."/>
            <person name="Song Y."/>
            <person name="Salvetti E."/>
            <person name="Wrobel A."/>
            <person name="Rasinkangas P."/>
            <person name="Parkhill J."/>
            <person name="Rea M.C."/>
            <person name="O'Sullivan O."/>
            <person name="Ritari J."/>
            <person name="Douillard F.P."/>
            <person name="Paul Ross R."/>
            <person name="Yang R."/>
            <person name="Briner A.E."/>
            <person name="Felis G.E."/>
            <person name="de Vos W.M."/>
            <person name="Barrangou R."/>
            <person name="Klaenhammer T.R."/>
            <person name="Caufield P.W."/>
            <person name="Cui Y."/>
            <person name="Zhang H."/>
            <person name="O'Toole P.W."/>
        </authorList>
    </citation>
    <scope>NUCLEOTIDE SEQUENCE [LARGE SCALE GENOMIC DNA]</scope>
    <source>
        <strain evidence="2 3">DSM 20690</strain>
    </source>
</reference>
<keyword evidence="3" id="KW-1185">Reference proteome</keyword>
<dbReference type="Pfam" id="PF00126">
    <property type="entry name" value="HTH_1"/>
    <property type="match status" value="1"/>
</dbReference>
<gene>
    <name evidence="2" type="ORF">IV52_GL001343</name>
</gene>
<dbReference type="RefSeq" id="WP_054646549.1">
    <property type="nucleotide sequence ID" value="NZ_FUXS01000003.1"/>
</dbReference>
<dbReference type="PANTHER" id="PTHR30419">
    <property type="entry name" value="HTH-TYPE TRANSCRIPTIONAL REGULATOR YBHD"/>
    <property type="match status" value="1"/>
</dbReference>
<dbReference type="InterPro" id="IPR036390">
    <property type="entry name" value="WH_DNA-bd_sf"/>
</dbReference>
<dbReference type="Proteomes" id="UP000051565">
    <property type="component" value="Unassembled WGS sequence"/>
</dbReference>
<dbReference type="EMBL" id="JQBT01000036">
    <property type="protein sequence ID" value="KRN78210.1"/>
    <property type="molecule type" value="Genomic_DNA"/>
</dbReference>
<organism evidence="2 3">
    <name type="scientific">Fructilactobacillus lindneri DSM 20690 = JCM 11027</name>
    <dbReference type="NCBI Taxonomy" id="1122148"/>
    <lineage>
        <taxon>Bacteria</taxon>
        <taxon>Bacillati</taxon>
        <taxon>Bacillota</taxon>
        <taxon>Bacilli</taxon>
        <taxon>Lactobacillales</taxon>
        <taxon>Lactobacillaceae</taxon>
        <taxon>Fructilactobacillus</taxon>
    </lineage>
</organism>
<dbReference type="PROSITE" id="PS50931">
    <property type="entry name" value="HTH_LYSR"/>
    <property type="match status" value="1"/>
</dbReference>
<comment type="caution">
    <text evidence="2">The sequence shown here is derived from an EMBL/GenBank/DDBJ whole genome shotgun (WGS) entry which is preliminary data.</text>
</comment>
<dbReference type="SUPFAM" id="SSF46785">
    <property type="entry name" value="Winged helix' DNA-binding domain"/>
    <property type="match status" value="1"/>
</dbReference>
<evidence type="ECO:0000313" key="2">
    <source>
        <dbReference type="EMBL" id="KRN78210.1"/>
    </source>
</evidence>
<dbReference type="OrthoDB" id="9803735at2"/>
<dbReference type="InterPro" id="IPR000847">
    <property type="entry name" value="LysR_HTH_N"/>
</dbReference>
<feature type="domain" description="HTH lysR-type" evidence="1">
    <location>
        <begin position="1"/>
        <end position="60"/>
    </location>
</feature>
<protein>
    <recommendedName>
        <fullName evidence="1">HTH lysR-type domain-containing protein</fullName>
    </recommendedName>
</protein>
<dbReference type="PRINTS" id="PR00039">
    <property type="entry name" value="HTHLYSR"/>
</dbReference>
<evidence type="ECO:0000259" key="1">
    <source>
        <dbReference type="PROSITE" id="PS50931"/>
    </source>
</evidence>
<dbReference type="AlphaFoldDB" id="A0A0R2JM13"/>
<dbReference type="InterPro" id="IPR036388">
    <property type="entry name" value="WH-like_DNA-bd_sf"/>
</dbReference>
<sequence>MKVRNLEYFEKLIELKNFSSVADYFNVGQPAISMGIRRLEEDTGHELIIHNSKHNIVILTPAGMILHKHAKVLINQLTEFNNKVSQEL</sequence>
<dbReference type="GO" id="GO:0005829">
    <property type="term" value="C:cytosol"/>
    <property type="evidence" value="ECO:0007669"/>
    <property type="project" value="TreeGrafter"/>
</dbReference>
<dbReference type="GO" id="GO:0003700">
    <property type="term" value="F:DNA-binding transcription factor activity"/>
    <property type="evidence" value="ECO:0007669"/>
    <property type="project" value="InterPro"/>
</dbReference>